<comment type="caution">
    <text evidence="2">The sequence shown here is derived from an EMBL/GenBank/DDBJ whole genome shotgun (WGS) entry which is preliminary data.</text>
</comment>
<sequence length="130" mass="15123">MTYGSRLYAWQLVREKLRSRIMTTPTSDTGVEDSEESWRSGYESITPVDLLATPPTYVVRETSDGRLVNDSFGVEWPERPSYGRYSLDAYEASKRGGKASPKQRRRHRRRKKGATSNRFTERCLINFVFY</sequence>
<evidence type="ECO:0000313" key="2">
    <source>
        <dbReference type="EMBL" id="KHN78977.1"/>
    </source>
</evidence>
<keyword evidence="3" id="KW-1185">Reference proteome</keyword>
<evidence type="ECO:0000256" key="1">
    <source>
        <dbReference type="SAM" id="MobiDB-lite"/>
    </source>
</evidence>
<dbReference type="EMBL" id="JPKZ01001958">
    <property type="protein sequence ID" value="KHN78977.1"/>
    <property type="molecule type" value="Genomic_DNA"/>
</dbReference>
<name>A0A0B2VC08_TOXCA</name>
<gene>
    <name evidence="2" type="ORF">Tcan_10613</name>
</gene>
<reference evidence="2 3" key="1">
    <citation type="submission" date="2014-11" db="EMBL/GenBank/DDBJ databases">
        <title>Genetic blueprint of the zoonotic pathogen Toxocara canis.</title>
        <authorList>
            <person name="Zhu X.-Q."/>
            <person name="Korhonen P.K."/>
            <person name="Cai H."/>
            <person name="Young N.D."/>
            <person name="Nejsum P."/>
            <person name="von Samson-Himmelstjerna G."/>
            <person name="Boag P.R."/>
            <person name="Tan P."/>
            <person name="Li Q."/>
            <person name="Min J."/>
            <person name="Yang Y."/>
            <person name="Wang X."/>
            <person name="Fang X."/>
            <person name="Hall R.S."/>
            <person name="Hofmann A."/>
            <person name="Sternberg P.W."/>
            <person name="Jex A.R."/>
            <person name="Gasser R.B."/>
        </authorList>
    </citation>
    <scope>NUCLEOTIDE SEQUENCE [LARGE SCALE GENOMIC DNA]</scope>
    <source>
        <strain evidence="2">PN_DK_2014</strain>
    </source>
</reference>
<proteinExistence type="predicted"/>
<evidence type="ECO:0000313" key="3">
    <source>
        <dbReference type="Proteomes" id="UP000031036"/>
    </source>
</evidence>
<organism evidence="2 3">
    <name type="scientific">Toxocara canis</name>
    <name type="common">Canine roundworm</name>
    <dbReference type="NCBI Taxonomy" id="6265"/>
    <lineage>
        <taxon>Eukaryota</taxon>
        <taxon>Metazoa</taxon>
        <taxon>Ecdysozoa</taxon>
        <taxon>Nematoda</taxon>
        <taxon>Chromadorea</taxon>
        <taxon>Rhabditida</taxon>
        <taxon>Spirurina</taxon>
        <taxon>Ascaridomorpha</taxon>
        <taxon>Ascaridoidea</taxon>
        <taxon>Toxocaridae</taxon>
        <taxon>Toxocara</taxon>
    </lineage>
</organism>
<dbReference type="AlphaFoldDB" id="A0A0B2VC08"/>
<feature type="compositionally biased region" description="Basic residues" evidence="1">
    <location>
        <begin position="95"/>
        <end position="113"/>
    </location>
</feature>
<dbReference type="Proteomes" id="UP000031036">
    <property type="component" value="Unassembled WGS sequence"/>
</dbReference>
<feature type="region of interest" description="Disordered" evidence="1">
    <location>
        <begin position="90"/>
        <end position="116"/>
    </location>
</feature>
<dbReference type="OrthoDB" id="10355450at2759"/>
<protein>
    <submittedName>
        <fullName evidence="2">Uncharacterized protein</fullName>
    </submittedName>
</protein>
<accession>A0A0B2VC08</accession>